<dbReference type="EMBL" id="JBFAQK010000068">
    <property type="protein sequence ID" value="MEV4685090.1"/>
    <property type="molecule type" value="Genomic_DNA"/>
</dbReference>
<comment type="caution">
    <text evidence="2">The sequence shown here is derived from an EMBL/GenBank/DDBJ whole genome shotgun (WGS) entry which is preliminary data.</text>
</comment>
<evidence type="ECO:0000313" key="2">
    <source>
        <dbReference type="EMBL" id="MEV4685090.1"/>
    </source>
</evidence>
<dbReference type="Proteomes" id="UP001552521">
    <property type="component" value="Unassembled WGS sequence"/>
</dbReference>
<accession>A0ABV3I2L4</accession>
<organism evidence="2 3">
    <name type="scientific">Streptomyces kurssanovii</name>
    <dbReference type="NCBI Taxonomy" id="67312"/>
    <lineage>
        <taxon>Bacteria</taxon>
        <taxon>Bacillati</taxon>
        <taxon>Actinomycetota</taxon>
        <taxon>Actinomycetes</taxon>
        <taxon>Kitasatosporales</taxon>
        <taxon>Streptomycetaceae</taxon>
        <taxon>Streptomyces</taxon>
    </lineage>
</organism>
<evidence type="ECO:0000313" key="3">
    <source>
        <dbReference type="Proteomes" id="UP001552521"/>
    </source>
</evidence>
<feature type="transmembrane region" description="Helical" evidence="1">
    <location>
        <begin position="110"/>
        <end position="132"/>
    </location>
</feature>
<keyword evidence="1" id="KW-0812">Transmembrane</keyword>
<dbReference type="Pfam" id="PF14108">
    <property type="entry name" value="ABA4-like"/>
    <property type="match status" value="1"/>
</dbReference>
<dbReference type="InterPro" id="IPR025461">
    <property type="entry name" value="ABA4-like"/>
</dbReference>
<dbReference type="RefSeq" id="WP_364600438.1">
    <property type="nucleotide sequence ID" value="NZ_JBFAQK010000068.1"/>
</dbReference>
<name>A0ABV3I2L4_9ACTN</name>
<protein>
    <submittedName>
        <fullName evidence="2">ABA4-like family protein</fullName>
    </submittedName>
</protein>
<feature type="transmembrane region" description="Helical" evidence="1">
    <location>
        <begin position="37"/>
        <end position="61"/>
    </location>
</feature>
<keyword evidence="1" id="KW-1133">Transmembrane helix</keyword>
<evidence type="ECO:0000256" key="1">
    <source>
        <dbReference type="SAM" id="Phobius"/>
    </source>
</evidence>
<gene>
    <name evidence="2" type="ORF">AB0K36_30470</name>
</gene>
<sequence length="151" mass="16555">MTGFLFELSFYLVAPVWLLMIFAPHRRLTARVAASPLTVLPVLLVHLAMAIPVFPELWAAVSSPDIDVFRDLTARANGAGAVWAQVLAWDLLLGQWMYREARRLGVHPLVMGPLLVLTILLSPIGLMVFLVVRAARPAHRSPAGGEALVRS</sequence>
<keyword evidence="1" id="KW-0472">Membrane</keyword>
<keyword evidence="3" id="KW-1185">Reference proteome</keyword>
<reference evidence="2 3" key="1">
    <citation type="submission" date="2024-06" db="EMBL/GenBank/DDBJ databases">
        <title>The Natural Products Discovery Center: Release of the First 8490 Sequenced Strains for Exploring Actinobacteria Biosynthetic Diversity.</title>
        <authorList>
            <person name="Kalkreuter E."/>
            <person name="Kautsar S.A."/>
            <person name="Yang D."/>
            <person name="Bader C.D."/>
            <person name="Teijaro C.N."/>
            <person name="Fluegel L."/>
            <person name="Davis C.M."/>
            <person name="Simpson J.R."/>
            <person name="Lauterbach L."/>
            <person name="Steele A.D."/>
            <person name="Gui C."/>
            <person name="Meng S."/>
            <person name="Li G."/>
            <person name="Viehrig K."/>
            <person name="Ye F."/>
            <person name="Su P."/>
            <person name="Kiefer A.F."/>
            <person name="Nichols A."/>
            <person name="Cepeda A.J."/>
            <person name="Yan W."/>
            <person name="Fan B."/>
            <person name="Jiang Y."/>
            <person name="Adhikari A."/>
            <person name="Zheng C.-J."/>
            <person name="Schuster L."/>
            <person name="Cowan T.M."/>
            <person name="Smanski M.J."/>
            <person name="Chevrette M.G."/>
            <person name="De Carvalho L.P.S."/>
            <person name="Shen B."/>
        </authorList>
    </citation>
    <scope>NUCLEOTIDE SEQUENCE [LARGE SCALE GENOMIC DNA]</scope>
    <source>
        <strain evidence="2 3">NPDC049344</strain>
    </source>
</reference>
<proteinExistence type="predicted"/>
<feature type="transmembrane region" description="Helical" evidence="1">
    <location>
        <begin position="6"/>
        <end position="25"/>
    </location>
</feature>